<evidence type="ECO:0000256" key="4">
    <source>
        <dbReference type="ARBA" id="ARBA00022475"/>
    </source>
</evidence>
<dbReference type="Pfam" id="PF07690">
    <property type="entry name" value="MFS_1"/>
    <property type="match status" value="1"/>
</dbReference>
<dbReference type="PROSITE" id="PS50850">
    <property type="entry name" value="MFS"/>
    <property type="match status" value="1"/>
</dbReference>
<dbReference type="CDD" id="cd17503">
    <property type="entry name" value="MFS_LmrB_MDR_like"/>
    <property type="match status" value="1"/>
</dbReference>
<feature type="transmembrane region" description="Helical" evidence="8">
    <location>
        <begin position="169"/>
        <end position="190"/>
    </location>
</feature>
<feature type="transmembrane region" description="Helical" evidence="8">
    <location>
        <begin position="274"/>
        <end position="293"/>
    </location>
</feature>
<dbReference type="EMBL" id="FMAY01000003">
    <property type="protein sequence ID" value="SCB95912.1"/>
    <property type="molecule type" value="Genomic_DNA"/>
</dbReference>
<keyword evidence="3" id="KW-0813">Transport</keyword>
<evidence type="ECO:0000313" key="10">
    <source>
        <dbReference type="EMBL" id="SCB95912.1"/>
    </source>
</evidence>
<feature type="transmembrane region" description="Helical" evidence="8">
    <location>
        <begin position="339"/>
        <end position="358"/>
    </location>
</feature>
<evidence type="ECO:0000256" key="1">
    <source>
        <dbReference type="ARBA" id="ARBA00004651"/>
    </source>
</evidence>
<dbReference type="Gene3D" id="1.20.1720.10">
    <property type="entry name" value="Multidrug resistance protein D"/>
    <property type="match status" value="1"/>
</dbReference>
<name>A0A1C4AMQ7_9ENTR</name>
<proteinExistence type="inferred from homology"/>
<feature type="transmembrane region" description="Helical" evidence="8">
    <location>
        <begin position="313"/>
        <end position="332"/>
    </location>
</feature>
<evidence type="ECO:0000256" key="8">
    <source>
        <dbReference type="SAM" id="Phobius"/>
    </source>
</evidence>
<dbReference type="AlphaFoldDB" id="A0A1C4AMQ7"/>
<keyword evidence="7 8" id="KW-0472">Membrane</keyword>
<comment type="similarity">
    <text evidence="2">Belongs to the major facilitator superfamily. EmrB family.</text>
</comment>
<feature type="transmembrane region" description="Helical" evidence="8">
    <location>
        <begin position="487"/>
        <end position="505"/>
    </location>
</feature>
<dbReference type="PANTHER" id="PTHR42718:SF9">
    <property type="entry name" value="MAJOR FACILITATOR SUPERFAMILY MULTIDRUG TRANSPORTER MFSC"/>
    <property type="match status" value="1"/>
</dbReference>
<reference evidence="11" key="1">
    <citation type="submission" date="2016-08" db="EMBL/GenBank/DDBJ databases">
        <authorList>
            <person name="Varghese N."/>
            <person name="Submissions Spin"/>
        </authorList>
    </citation>
    <scope>NUCLEOTIDE SEQUENCE [LARGE SCALE GENOMIC DNA]</scope>
    <source>
        <strain evidence="11">REICA_082</strain>
    </source>
</reference>
<comment type="subcellular location">
    <subcellularLocation>
        <location evidence="1">Cell membrane</location>
        <topology evidence="1">Multi-pass membrane protein</topology>
    </subcellularLocation>
</comment>
<dbReference type="GO" id="GO:0005886">
    <property type="term" value="C:plasma membrane"/>
    <property type="evidence" value="ECO:0007669"/>
    <property type="project" value="UniProtKB-SubCell"/>
</dbReference>
<feature type="transmembrane region" description="Helical" evidence="8">
    <location>
        <begin position="142"/>
        <end position="163"/>
    </location>
</feature>
<dbReference type="NCBIfam" id="TIGR00711">
    <property type="entry name" value="efflux_EmrB"/>
    <property type="match status" value="1"/>
</dbReference>
<evidence type="ECO:0000256" key="3">
    <source>
        <dbReference type="ARBA" id="ARBA00022448"/>
    </source>
</evidence>
<keyword evidence="5 8" id="KW-0812">Transmembrane</keyword>
<feature type="transmembrane region" description="Helical" evidence="8">
    <location>
        <begin position="12"/>
        <end position="35"/>
    </location>
</feature>
<evidence type="ECO:0000256" key="2">
    <source>
        <dbReference type="ARBA" id="ARBA00008537"/>
    </source>
</evidence>
<dbReference type="SUPFAM" id="SSF103473">
    <property type="entry name" value="MFS general substrate transporter"/>
    <property type="match status" value="1"/>
</dbReference>
<evidence type="ECO:0000256" key="6">
    <source>
        <dbReference type="ARBA" id="ARBA00022989"/>
    </source>
</evidence>
<keyword evidence="6 8" id="KW-1133">Transmembrane helix</keyword>
<evidence type="ECO:0000256" key="7">
    <source>
        <dbReference type="ARBA" id="ARBA00023136"/>
    </source>
</evidence>
<gene>
    <name evidence="10" type="ORF">GA0061071_103186</name>
</gene>
<dbReference type="InterPro" id="IPR020846">
    <property type="entry name" value="MFS_dom"/>
</dbReference>
<accession>A0A1C4AMQ7</accession>
<feature type="transmembrane region" description="Helical" evidence="8">
    <location>
        <begin position="55"/>
        <end position="76"/>
    </location>
</feature>
<dbReference type="PANTHER" id="PTHR42718">
    <property type="entry name" value="MAJOR FACILITATOR SUPERFAMILY MULTIDRUG TRANSPORTER MFSC"/>
    <property type="match status" value="1"/>
</dbReference>
<keyword evidence="4" id="KW-1003">Cell membrane</keyword>
<organism evidence="10 11">
    <name type="scientific">Kosakonia oryzendophytica</name>
    <dbReference type="NCBI Taxonomy" id="1005665"/>
    <lineage>
        <taxon>Bacteria</taxon>
        <taxon>Pseudomonadati</taxon>
        <taxon>Pseudomonadota</taxon>
        <taxon>Gammaproteobacteria</taxon>
        <taxon>Enterobacterales</taxon>
        <taxon>Enterobacteriaceae</taxon>
        <taxon>Kosakonia</taxon>
    </lineage>
</organism>
<dbReference type="Proteomes" id="UP000198975">
    <property type="component" value="Unassembled WGS sequence"/>
</dbReference>
<evidence type="ECO:0000256" key="5">
    <source>
        <dbReference type="ARBA" id="ARBA00022692"/>
    </source>
</evidence>
<dbReference type="InterPro" id="IPR011701">
    <property type="entry name" value="MFS"/>
</dbReference>
<evidence type="ECO:0000313" key="11">
    <source>
        <dbReference type="Proteomes" id="UP000198975"/>
    </source>
</evidence>
<dbReference type="InterPro" id="IPR036259">
    <property type="entry name" value="MFS_trans_sf"/>
</dbReference>
<dbReference type="GO" id="GO:0022857">
    <property type="term" value="F:transmembrane transporter activity"/>
    <property type="evidence" value="ECO:0007669"/>
    <property type="project" value="InterPro"/>
</dbReference>
<sequence>MVEKNKHLVNATLTDWIAVAAGATGALMATLDISITNSALPQIQGAIGATGTEGTWISTGYMMSEIVMIPMVAWLTRLLGLRNLLVINASLFIFFSFLCGMSTSLPMLIAARVGQGLSGGAMIPTAQSIVRTRLPLHQLPTGMTAFGLTVIMGPLLGPVVGGWLTENASWSWCFFINGPICLVMLLMLMWGLPSEPIRPNAFIGTDWIGISGLALGLSSLIAFLEEGQRLNWFESTLICWLFLFSLAGAGLILLSQKYARQPILRLSLLNNRHFSSVIIIIFTTGIVMYGIAYLVPQFLSQVAGYNAEQSGQILLLAGIPALLLMPVLPRLVTKIDSKLIIIPGLLLFAVSCLLDTGLTSQSTGENFIFSQLVRGFAQMLCMMPLNQAAMAAVSKEESGDAAGLYNMARNLGGAVGLAFIGTFLDRRQLLHNALLRQSVHASSSVVQSHMNTLSAAWGNNESAETKAMAHLAGQISKQSLVISYNETYLLLMVFMLLCVPLAFLLRRR</sequence>
<dbReference type="Gene3D" id="1.20.1250.20">
    <property type="entry name" value="MFS general substrate transporter like domains"/>
    <property type="match status" value="1"/>
</dbReference>
<feature type="domain" description="Major facilitator superfamily (MFS) profile" evidence="9">
    <location>
        <begin position="18"/>
        <end position="508"/>
    </location>
</feature>
<feature type="transmembrane region" description="Helical" evidence="8">
    <location>
        <begin position="83"/>
        <end position="103"/>
    </location>
</feature>
<feature type="transmembrane region" description="Helical" evidence="8">
    <location>
        <begin position="235"/>
        <end position="254"/>
    </location>
</feature>
<keyword evidence="11" id="KW-1185">Reference proteome</keyword>
<evidence type="ECO:0000259" key="9">
    <source>
        <dbReference type="PROSITE" id="PS50850"/>
    </source>
</evidence>
<dbReference type="InterPro" id="IPR004638">
    <property type="entry name" value="EmrB-like"/>
</dbReference>
<protein>
    <submittedName>
        <fullName evidence="10">MFS transporter, DHA2 family, multidrug resistance protein</fullName>
    </submittedName>
</protein>